<evidence type="ECO:0000313" key="1">
    <source>
        <dbReference type="EMBL" id="MBY6367082.1"/>
    </source>
</evidence>
<comment type="caution">
    <text evidence="1">The sequence shown here is derived from an EMBL/GenBank/DDBJ whole genome shotgun (WGS) entry which is preliminary data.</text>
</comment>
<dbReference type="Proteomes" id="UP000825228">
    <property type="component" value="Unassembled WGS sequence"/>
</dbReference>
<dbReference type="EMBL" id="JABUBU010000006">
    <property type="protein sequence ID" value="MBY6367082.1"/>
    <property type="molecule type" value="Genomic_DNA"/>
</dbReference>
<proteinExistence type="predicted"/>
<accession>A0ABS7P3T9</accession>
<gene>
    <name evidence="1" type="ORF">HQ603_09980</name>
</gene>
<sequence length="207" mass="22423">MASTNISPTLEAAITAGRELAERREQADPDKVETVNVNGRSVAVDSKGKPSNERDEAWLRALAESTAQRDLDTTIRVANRSRDITAKLEPRRVTDKEADRAYRTLIKDGAYRAQTGQSRTTVLSDAIEATFGPDDTERFPEQLALAEQRHHADDQSATGATAAASVGRGYAQGRVDTHDGLVYDRRANAFRAPEHVTPAAGAARIPG</sequence>
<name>A0ABS7P3T9_9NOCA</name>
<dbReference type="RefSeq" id="WP_222684387.1">
    <property type="nucleotide sequence ID" value="NZ_JABUBT010000007.1"/>
</dbReference>
<protein>
    <submittedName>
        <fullName evidence="1">Uncharacterized protein</fullName>
    </submittedName>
</protein>
<evidence type="ECO:0000313" key="2">
    <source>
        <dbReference type="Proteomes" id="UP000825228"/>
    </source>
</evidence>
<reference evidence="1 2" key="1">
    <citation type="submission" date="2020-06" db="EMBL/GenBank/DDBJ databases">
        <title>Taxonomy, biology and ecology of Rhodococcus bacteria occurring in California pistachio and other woody hosts as revealed by genome sequence analyses.</title>
        <authorList>
            <person name="Gai Y."/>
            <person name="Riely B."/>
        </authorList>
    </citation>
    <scope>NUCLEOTIDE SEQUENCE [LARGE SCALE GENOMIC DNA]</scope>
    <source>
        <strain evidence="1 2">BP-281</strain>
    </source>
</reference>
<organism evidence="1 2">
    <name type="scientific">Rhodococcoides corynebacterioides</name>
    <dbReference type="NCBI Taxonomy" id="53972"/>
    <lineage>
        <taxon>Bacteria</taxon>
        <taxon>Bacillati</taxon>
        <taxon>Actinomycetota</taxon>
        <taxon>Actinomycetes</taxon>
        <taxon>Mycobacteriales</taxon>
        <taxon>Nocardiaceae</taxon>
        <taxon>Rhodococcoides</taxon>
    </lineage>
</organism>
<keyword evidence="2" id="KW-1185">Reference proteome</keyword>